<dbReference type="Proteomes" id="UP000245942">
    <property type="component" value="Unassembled WGS sequence"/>
</dbReference>
<protein>
    <submittedName>
        <fullName evidence="1">Uncharacterized protein</fullName>
    </submittedName>
</protein>
<dbReference type="EMBL" id="KZ819322">
    <property type="protein sequence ID" value="PWN23207.1"/>
    <property type="molecule type" value="Genomic_DNA"/>
</dbReference>
<reference evidence="1 2" key="1">
    <citation type="journal article" date="2018" name="Mol. Biol. Evol.">
        <title>Broad Genomic Sampling Reveals a Smut Pathogenic Ancestry of the Fungal Clade Ustilaginomycotina.</title>
        <authorList>
            <person name="Kijpornyongpan T."/>
            <person name="Mondo S.J."/>
            <person name="Barry K."/>
            <person name="Sandor L."/>
            <person name="Lee J."/>
            <person name="Lipzen A."/>
            <person name="Pangilinan J."/>
            <person name="LaButti K."/>
            <person name="Hainaut M."/>
            <person name="Henrissat B."/>
            <person name="Grigoriev I.V."/>
            <person name="Spatafora J.W."/>
            <person name="Aime M.C."/>
        </authorList>
    </citation>
    <scope>NUCLEOTIDE SEQUENCE [LARGE SCALE GENOMIC DNA]</scope>
    <source>
        <strain evidence="1 2">MCA 4718</strain>
    </source>
</reference>
<evidence type="ECO:0000313" key="2">
    <source>
        <dbReference type="Proteomes" id="UP000245942"/>
    </source>
</evidence>
<gene>
    <name evidence="1" type="ORF">BCV69DRAFT_112022</name>
</gene>
<name>A0A316UD90_9BASI</name>
<sequence length="247" mass="27022">MAGGPVRKYDVHLCCKYARTASHSMHSWRLSLFVVSGIPVCCATSVLVKARSSSPRTPRPNASILLLCPFCQERTNQIAGARPSIALSMCGDTTPVGHQDQTKACLLAFEVTMLSLARIRRHRRSKSAPHGLVLTCFPRHALINGLASQQCLALPIHRSFFEDFSRLTNACSMVSPLPAQAPSHLFVRCTSRSIVCELQTGRKGKGACDYLCMLQPKATSDQCESRCCLMSLLSRLHCTCRDVTLAG</sequence>
<accession>A0A316UD90</accession>
<keyword evidence="2" id="KW-1185">Reference proteome</keyword>
<dbReference type="RefSeq" id="XP_025350367.1">
    <property type="nucleotide sequence ID" value="XM_025489094.1"/>
</dbReference>
<dbReference type="AlphaFoldDB" id="A0A316UD90"/>
<organism evidence="1 2">
    <name type="scientific">Pseudomicrostroma glucosiphilum</name>
    <dbReference type="NCBI Taxonomy" id="1684307"/>
    <lineage>
        <taxon>Eukaryota</taxon>
        <taxon>Fungi</taxon>
        <taxon>Dikarya</taxon>
        <taxon>Basidiomycota</taxon>
        <taxon>Ustilaginomycotina</taxon>
        <taxon>Exobasidiomycetes</taxon>
        <taxon>Microstromatales</taxon>
        <taxon>Microstromatales incertae sedis</taxon>
        <taxon>Pseudomicrostroma</taxon>
    </lineage>
</organism>
<proteinExistence type="predicted"/>
<evidence type="ECO:0000313" key="1">
    <source>
        <dbReference type="EMBL" id="PWN23207.1"/>
    </source>
</evidence>
<dbReference type="GeneID" id="37010828"/>